<accession>A0ABU4B2T5</accession>
<dbReference type="EMBL" id="JAWLKE010000007">
    <property type="protein sequence ID" value="MDV6232792.1"/>
    <property type="molecule type" value="Genomic_DNA"/>
</dbReference>
<dbReference type="Proteomes" id="UP001185899">
    <property type="component" value="Unassembled WGS sequence"/>
</dbReference>
<proteinExistence type="predicted"/>
<gene>
    <name evidence="2" type="ORF">R3P95_19740</name>
</gene>
<evidence type="ECO:0000256" key="1">
    <source>
        <dbReference type="SAM" id="MobiDB-lite"/>
    </source>
</evidence>
<dbReference type="RefSeq" id="WP_149406882.1">
    <property type="nucleotide sequence ID" value="NZ_JAWLKE010000007.1"/>
</dbReference>
<feature type="compositionally biased region" description="Polar residues" evidence="1">
    <location>
        <begin position="17"/>
        <end position="29"/>
    </location>
</feature>
<keyword evidence="3" id="KW-1185">Reference proteome</keyword>
<evidence type="ECO:0000313" key="3">
    <source>
        <dbReference type="Proteomes" id="UP001185899"/>
    </source>
</evidence>
<comment type="caution">
    <text evidence="2">The sequence shown here is derived from an EMBL/GenBank/DDBJ whole genome shotgun (WGS) entry which is preliminary data.</text>
</comment>
<name>A0ABU4B2T5_9NOCA</name>
<reference evidence="2 3" key="1">
    <citation type="submission" date="2023-10" db="EMBL/GenBank/DDBJ databases">
        <title>Development of a sustainable strategy for remediation of hydrocarbon-contaminated territories based on the waste exchange concept.</title>
        <authorList>
            <person name="Krivoruchko A."/>
        </authorList>
    </citation>
    <scope>NUCLEOTIDE SEQUENCE [LARGE SCALE GENOMIC DNA]</scope>
    <source>
        <strain evidence="2 3">IEGM 1322</strain>
    </source>
</reference>
<evidence type="ECO:0000313" key="2">
    <source>
        <dbReference type="EMBL" id="MDV6232792.1"/>
    </source>
</evidence>
<sequence>MTNDARAAAGTRRMETDSITVDSPASTGSTVFPVTTASTGGSVYAVMIAEYGPLAGTSPDGHDLRTAVLGRWPGVRVFERRSTGVSGADPRGYETFYVELESSGCRTDIDTDEVSALFHP</sequence>
<feature type="region of interest" description="Disordered" evidence="1">
    <location>
        <begin position="1"/>
        <end position="29"/>
    </location>
</feature>
<organism evidence="2 3">
    <name type="scientific">Rhodococcus cercidiphylli</name>
    <dbReference type="NCBI Taxonomy" id="489916"/>
    <lineage>
        <taxon>Bacteria</taxon>
        <taxon>Bacillati</taxon>
        <taxon>Actinomycetota</taxon>
        <taxon>Actinomycetes</taxon>
        <taxon>Mycobacteriales</taxon>
        <taxon>Nocardiaceae</taxon>
        <taxon>Rhodococcus</taxon>
    </lineage>
</organism>
<protein>
    <submittedName>
        <fullName evidence="2">Uncharacterized protein</fullName>
    </submittedName>
</protein>